<evidence type="ECO:0000313" key="1">
    <source>
        <dbReference type="EMBL" id="GAA2154613.1"/>
    </source>
</evidence>
<comment type="caution">
    <text evidence="1">The sequence shown here is derived from an EMBL/GenBank/DDBJ whole genome shotgun (WGS) entry which is preliminary data.</text>
</comment>
<dbReference type="Proteomes" id="UP001422759">
    <property type="component" value="Unassembled WGS sequence"/>
</dbReference>
<accession>A0ABP5LV69</accession>
<gene>
    <name evidence="1" type="ORF">GCM10009760_53690</name>
</gene>
<reference evidence="2" key="1">
    <citation type="journal article" date="2019" name="Int. J. Syst. Evol. Microbiol.">
        <title>The Global Catalogue of Microorganisms (GCM) 10K type strain sequencing project: providing services to taxonomists for standard genome sequencing and annotation.</title>
        <authorList>
            <consortium name="The Broad Institute Genomics Platform"/>
            <consortium name="The Broad Institute Genome Sequencing Center for Infectious Disease"/>
            <person name="Wu L."/>
            <person name="Ma J."/>
        </authorList>
    </citation>
    <scope>NUCLEOTIDE SEQUENCE [LARGE SCALE GENOMIC DNA]</scope>
    <source>
        <strain evidence="2">JCM 14560</strain>
    </source>
</reference>
<protein>
    <submittedName>
        <fullName evidence="1">Uncharacterized protein</fullName>
    </submittedName>
</protein>
<organism evidence="1 2">
    <name type="scientific">Kitasatospora kazusensis</name>
    <dbReference type="NCBI Taxonomy" id="407974"/>
    <lineage>
        <taxon>Bacteria</taxon>
        <taxon>Bacillati</taxon>
        <taxon>Actinomycetota</taxon>
        <taxon>Actinomycetes</taxon>
        <taxon>Kitasatosporales</taxon>
        <taxon>Streptomycetaceae</taxon>
        <taxon>Kitasatospora</taxon>
    </lineage>
</organism>
<keyword evidence="2" id="KW-1185">Reference proteome</keyword>
<evidence type="ECO:0000313" key="2">
    <source>
        <dbReference type="Proteomes" id="UP001422759"/>
    </source>
</evidence>
<dbReference type="EMBL" id="BAAANT010000042">
    <property type="protein sequence ID" value="GAA2154613.1"/>
    <property type="molecule type" value="Genomic_DNA"/>
</dbReference>
<proteinExistence type="predicted"/>
<name>A0ABP5LV69_9ACTN</name>
<sequence>MRVGKSTRTPAAVGEGPVTVEIGGVTGPATFSRLPDALAALWSSLRPLPLGVVQYDAYEYFLTRPDAAERVAEFIKRDGELKLTFAMCGKSHVVWVRPAEAGAK</sequence>